<name>A0ABV2VDM8_9ACTN</name>
<sequence>MGLRWSVPLPGPFSVGGRIGGGRRGKKGGGGIFGLILLAATLCCAGSAIVNAFDDGGQPASAPSPTEVASARPVPTPTPLAASRAVMGAGCLPPAAYPWDPTLPVVDGLRCTWDGKQWRWAAATASQPPPPTWEGGAPSSAVSEQPGEPDEPDDDGGPIRGVTPGAYCAHSGATGYTDAGTRMVCRGPGRERWRRPL</sequence>
<evidence type="ECO:0000313" key="3">
    <source>
        <dbReference type="EMBL" id="MEU0150905.1"/>
    </source>
</evidence>
<evidence type="ECO:0000256" key="1">
    <source>
        <dbReference type="SAM" id="MobiDB-lite"/>
    </source>
</evidence>
<evidence type="ECO:0000256" key="2">
    <source>
        <dbReference type="SAM" id="Phobius"/>
    </source>
</evidence>
<keyword evidence="2" id="KW-0812">Transmembrane</keyword>
<dbReference type="Proteomes" id="UP001550348">
    <property type="component" value="Unassembled WGS sequence"/>
</dbReference>
<evidence type="ECO:0000313" key="4">
    <source>
        <dbReference type="Proteomes" id="UP001550348"/>
    </source>
</evidence>
<keyword evidence="4" id="KW-1185">Reference proteome</keyword>
<evidence type="ECO:0008006" key="5">
    <source>
        <dbReference type="Google" id="ProtNLM"/>
    </source>
</evidence>
<reference evidence="3 4" key="1">
    <citation type="submission" date="2024-06" db="EMBL/GenBank/DDBJ databases">
        <title>The Natural Products Discovery Center: Release of the First 8490 Sequenced Strains for Exploring Actinobacteria Biosynthetic Diversity.</title>
        <authorList>
            <person name="Kalkreuter E."/>
            <person name="Kautsar S.A."/>
            <person name="Yang D."/>
            <person name="Bader C.D."/>
            <person name="Teijaro C.N."/>
            <person name="Fluegel L."/>
            <person name="Davis C.M."/>
            <person name="Simpson J.R."/>
            <person name="Lauterbach L."/>
            <person name="Steele A.D."/>
            <person name="Gui C."/>
            <person name="Meng S."/>
            <person name="Li G."/>
            <person name="Viehrig K."/>
            <person name="Ye F."/>
            <person name="Su P."/>
            <person name="Kiefer A.F."/>
            <person name="Nichols A."/>
            <person name="Cepeda A.J."/>
            <person name="Yan W."/>
            <person name="Fan B."/>
            <person name="Jiang Y."/>
            <person name="Adhikari A."/>
            <person name="Zheng C.-J."/>
            <person name="Schuster L."/>
            <person name="Cowan T.M."/>
            <person name="Smanski M.J."/>
            <person name="Chevrette M.G."/>
            <person name="De Carvalho L.P.S."/>
            <person name="Shen B."/>
        </authorList>
    </citation>
    <scope>NUCLEOTIDE SEQUENCE [LARGE SCALE GENOMIC DNA]</scope>
    <source>
        <strain evidence="3 4">NPDC006286</strain>
    </source>
</reference>
<keyword evidence="2" id="KW-0472">Membrane</keyword>
<keyword evidence="2" id="KW-1133">Transmembrane helix</keyword>
<gene>
    <name evidence="3" type="ORF">ABZ071_03065</name>
</gene>
<feature type="region of interest" description="Disordered" evidence="1">
    <location>
        <begin position="122"/>
        <end position="166"/>
    </location>
</feature>
<feature type="transmembrane region" description="Helical" evidence="2">
    <location>
        <begin position="32"/>
        <end position="53"/>
    </location>
</feature>
<proteinExistence type="predicted"/>
<dbReference type="RefSeq" id="WP_355663071.1">
    <property type="nucleotide sequence ID" value="NZ_JBEXRX010000004.1"/>
</dbReference>
<dbReference type="EMBL" id="JBEXRX010000004">
    <property type="protein sequence ID" value="MEU0150905.1"/>
    <property type="molecule type" value="Genomic_DNA"/>
</dbReference>
<accession>A0ABV2VDM8</accession>
<protein>
    <recommendedName>
        <fullName evidence="5">DUF2510 domain-containing protein</fullName>
    </recommendedName>
</protein>
<feature type="compositionally biased region" description="Acidic residues" evidence="1">
    <location>
        <begin position="147"/>
        <end position="156"/>
    </location>
</feature>
<comment type="caution">
    <text evidence="3">The sequence shown here is derived from an EMBL/GenBank/DDBJ whole genome shotgun (WGS) entry which is preliminary data.</text>
</comment>
<organism evidence="3 4">
    <name type="scientific">Micromonospora fulviviridis</name>
    <dbReference type="NCBI Taxonomy" id="47860"/>
    <lineage>
        <taxon>Bacteria</taxon>
        <taxon>Bacillati</taxon>
        <taxon>Actinomycetota</taxon>
        <taxon>Actinomycetes</taxon>
        <taxon>Micromonosporales</taxon>
        <taxon>Micromonosporaceae</taxon>
        <taxon>Micromonospora</taxon>
    </lineage>
</organism>